<evidence type="ECO:0000313" key="1">
    <source>
        <dbReference type="EMBL" id="PYE16401.1"/>
    </source>
</evidence>
<comment type="caution">
    <text evidence="1">The sequence shown here is derived from an EMBL/GenBank/DDBJ whole genome shotgun (WGS) entry which is preliminary data.</text>
</comment>
<dbReference type="RefSeq" id="WP_110470271.1">
    <property type="nucleotide sequence ID" value="NZ_QJSP01000008.1"/>
</dbReference>
<dbReference type="EMBL" id="QJSP01000008">
    <property type="protein sequence ID" value="PYE16401.1"/>
    <property type="molecule type" value="Genomic_DNA"/>
</dbReference>
<dbReference type="Proteomes" id="UP000247591">
    <property type="component" value="Unassembled WGS sequence"/>
</dbReference>
<dbReference type="OrthoDB" id="4530034at2"/>
<organism evidence="1 2">
    <name type="scientific">Williamsia limnetica</name>
    <dbReference type="NCBI Taxonomy" id="882452"/>
    <lineage>
        <taxon>Bacteria</taxon>
        <taxon>Bacillati</taxon>
        <taxon>Actinomycetota</taxon>
        <taxon>Actinomycetes</taxon>
        <taxon>Mycobacteriales</taxon>
        <taxon>Nocardiaceae</taxon>
        <taxon>Williamsia</taxon>
    </lineage>
</organism>
<name>A0A318RKJ9_WILLI</name>
<dbReference type="AlphaFoldDB" id="A0A318RKJ9"/>
<proteinExistence type="predicted"/>
<evidence type="ECO:0008006" key="3">
    <source>
        <dbReference type="Google" id="ProtNLM"/>
    </source>
</evidence>
<protein>
    <recommendedName>
        <fullName evidence="3">Luciferase-like monooxygenase</fullName>
    </recommendedName>
</protein>
<evidence type="ECO:0000313" key="2">
    <source>
        <dbReference type="Proteomes" id="UP000247591"/>
    </source>
</evidence>
<keyword evidence="2" id="KW-1185">Reference proteome</keyword>
<accession>A0A318RKJ9</accession>
<reference evidence="1 2" key="1">
    <citation type="submission" date="2018-06" db="EMBL/GenBank/DDBJ databases">
        <title>Genomic Encyclopedia of Type Strains, Phase IV (KMG-IV): sequencing the most valuable type-strain genomes for metagenomic binning, comparative biology and taxonomic classification.</title>
        <authorList>
            <person name="Goeker M."/>
        </authorList>
    </citation>
    <scope>NUCLEOTIDE SEQUENCE [LARGE SCALE GENOMIC DNA]</scope>
    <source>
        <strain evidence="1 2">DSM 45521</strain>
    </source>
</reference>
<gene>
    <name evidence="1" type="ORF">DFR67_108152</name>
</gene>
<sequence length="164" mass="17239">MRLLDRIGPLVCLAHRPDPSGLGPPSSYTWLVGEADAQLPAAESRIQAVDLGDAQVRSARLRDGRSAALGPLLLDLDVVVSSCGAAARRSLSESAIPRRQGAHYVGTVDGLLGLIADIHALHIADGVVLFPLTSPSCSELLRLRDVLSAGSVGTVREYGSLLRE</sequence>